<organism evidence="1 2">
    <name type="scientific">Candidatus Jeotgalibaca merdavium</name>
    <dbReference type="NCBI Taxonomy" id="2838627"/>
    <lineage>
        <taxon>Bacteria</taxon>
        <taxon>Bacillati</taxon>
        <taxon>Bacillota</taxon>
        <taxon>Bacilli</taxon>
        <taxon>Lactobacillales</taxon>
        <taxon>Carnobacteriaceae</taxon>
        <taxon>Jeotgalibaca</taxon>
    </lineage>
</organism>
<gene>
    <name evidence="1" type="ORF">H9948_01545</name>
</gene>
<sequence length="59" mass="6725">MKVLGPAGLSPHMKQVLYVEKKIDEKYGSVFTKPRSRKPVKREALLMIERRTGKKVGTI</sequence>
<dbReference type="Proteomes" id="UP000886856">
    <property type="component" value="Unassembled WGS sequence"/>
</dbReference>
<evidence type="ECO:0000313" key="1">
    <source>
        <dbReference type="EMBL" id="HJA89448.1"/>
    </source>
</evidence>
<proteinExistence type="predicted"/>
<reference evidence="1" key="2">
    <citation type="submission" date="2021-04" db="EMBL/GenBank/DDBJ databases">
        <authorList>
            <person name="Gilroy R."/>
        </authorList>
    </citation>
    <scope>NUCLEOTIDE SEQUENCE</scope>
    <source>
        <strain evidence="1">CHK171-505</strain>
    </source>
</reference>
<dbReference type="AlphaFoldDB" id="A0A9D2I0Q0"/>
<accession>A0A9D2I0Q0</accession>
<name>A0A9D2I0Q0_9LACT</name>
<dbReference type="EMBL" id="DWYW01000029">
    <property type="protein sequence ID" value="HJA89448.1"/>
    <property type="molecule type" value="Genomic_DNA"/>
</dbReference>
<reference evidence="1" key="1">
    <citation type="journal article" date="2021" name="PeerJ">
        <title>Extensive microbial diversity within the chicken gut microbiome revealed by metagenomics and culture.</title>
        <authorList>
            <person name="Gilroy R."/>
            <person name="Ravi A."/>
            <person name="Getino M."/>
            <person name="Pursley I."/>
            <person name="Horton D.L."/>
            <person name="Alikhan N.F."/>
            <person name="Baker D."/>
            <person name="Gharbi K."/>
            <person name="Hall N."/>
            <person name="Watson M."/>
            <person name="Adriaenssens E.M."/>
            <person name="Foster-Nyarko E."/>
            <person name="Jarju S."/>
            <person name="Secka A."/>
            <person name="Antonio M."/>
            <person name="Oren A."/>
            <person name="Chaudhuri R.R."/>
            <person name="La Ragione R."/>
            <person name="Hildebrand F."/>
            <person name="Pallen M.J."/>
        </authorList>
    </citation>
    <scope>NUCLEOTIDE SEQUENCE</scope>
    <source>
        <strain evidence="1">CHK171-505</strain>
    </source>
</reference>
<protein>
    <submittedName>
        <fullName evidence="1">Uncharacterized protein</fullName>
    </submittedName>
</protein>
<comment type="caution">
    <text evidence="1">The sequence shown here is derived from an EMBL/GenBank/DDBJ whole genome shotgun (WGS) entry which is preliminary data.</text>
</comment>
<evidence type="ECO:0000313" key="2">
    <source>
        <dbReference type="Proteomes" id="UP000886856"/>
    </source>
</evidence>